<proteinExistence type="predicted"/>
<protein>
    <submittedName>
        <fullName evidence="2">Uncharacterized protein</fullName>
    </submittedName>
</protein>
<feature type="signal peptide" evidence="1">
    <location>
        <begin position="1"/>
        <end position="22"/>
    </location>
</feature>
<dbReference type="AlphaFoldDB" id="A0A9Q3DFJ4"/>
<evidence type="ECO:0000256" key="1">
    <source>
        <dbReference type="SAM" id="SignalP"/>
    </source>
</evidence>
<dbReference type="EMBL" id="AVOT02015636">
    <property type="protein sequence ID" value="MBW0500090.1"/>
    <property type="molecule type" value="Genomic_DNA"/>
</dbReference>
<evidence type="ECO:0000313" key="3">
    <source>
        <dbReference type="Proteomes" id="UP000765509"/>
    </source>
</evidence>
<keyword evidence="1" id="KW-0732">Signal</keyword>
<keyword evidence="3" id="KW-1185">Reference proteome</keyword>
<name>A0A9Q3DFJ4_9BASI</name>
<dbReference type="OrthoDB" id="2495838at2759"/>
<gene>
    <name evidence="2" type="ORF">O181_039805</name>
</gene>
<evidence type="ECO:0000313" key="2">
    <source>
        <dbReference type="EMBL" id="MBW0500090.1"/>
    </source>
</evidence>
<accession>A0A9Q3DFJ4</accession>
<reference evidence="2" key="1">
    <citation type="submission" date="2021-03" db="EMBL/GenBank/DDBJ databases">
        <title>Draft genome sequence of rust myrtle Austropuccinia psidii MF-1, a brazilian biotype.</title>
        <authorList>
            <person name="Quecine M.C."/>
            <person name="Pachon D.M.R."/>
            <person name="Bonatelli M.L."/>
            <person name="Correr F.H."/>
            <person name="Franceschini L.M."/>
            <person name="Leite T.F."/>
            <person name="Margarido G.R.A."/>
            <person name="Almeida C.A."/>
            <person name="Ferrarezi J.A."/>
            <person name="Labate C.A."/>
        </authorList>
    </citation>
    <scope>NUCLEOTIDE SEQUENCE</scope>
    <source>
        <strain evidence="2">MF-1</strain>
    </source>
</reference>
<feature type="chain" id="PRO_5040200104" evidence="1">
    <location>
        <begin position="23"/>
        <end position="177"/>
    </location>
</feature>
<organism evidence="2 3">
    <name type="scientific">Austropuccinia psidii MF-1</name>
    <dbReference type="NCBI Taxonomy" id="1389203"/>
    <lineage>
        <taxon>Eukaryota</taxon>
        <taxon>Fungi</taxon>
        <taxon>Dikarya</taxon>
        <taxon>Basidiomycota</taxon>
        <taxon>Pucciniomycotina</taxon>
        <taxon>Pucciniomycetes</taxon>
        <taxon>Pucciniales</taxon>
        <taxon>Sphaerophragmiaceae</taxon>
        <taxon>Austropuccinia</taxon>
    </lineage>
</organism>
<dbReference type="Proteomes" id="UP000765509">
    <property type="component" value="Unassembled WGS sequence"/>
</dbReference>
<comment type="caution">
    <text evidence="2">The sequence shown here is derived from an EMBL/GenBank/DDBJ whole genome shotgun (WGS) entry which is preliminary data.</text>
</comment>
<sequence>MLSLIRITGLAFIISLIAISRSLPTDSLDQANVSTELEQVNAVSLQGALLMPTEGAEFVNQGGAMGNIQIVYHCPKSQPINLAVGGRDRTVAIDVILVPRREDGFRPGPEQVVLARGLRPRNGLSGEKIQTNFVPPISTCGDYRMVVTENQIFDNMVVQVSAGAPAVSVACSPMEDF</sequence>